<sequence>MKKEYQYILFDLDGTISDPATGITRSIQYALSFFEITVPNPEELTKFIGPPLIESFKEFYHFNDDQALLALKKYREYFVAKGMFENYLYKGIEELLQTLKEKGKTILLATSKPEPFAKQILEHFNLTHYFSFIGGATLDGSRSTKTDVIRYVLKSNQITEPGKTVMVGDREHDIEGAKNNGITSIGVLYGYGSKTELQKAGADFLASDIKELMMLL</sequence>
<name>A0ABN6Z6U8_9BACE</name>
<proteinExistence type="predicted"/>
<keyword evidence="2" id="KW-1185">Reference proteome</keyword>
<dbReference type="Gene3D" id="1.10.150.240">
    <property type="entry name" value="Putative phosphatase, domain 2"/>
    <property type="match status" value="1"/>
</dbReference>
<dbReference type="InterPro" id="IPR041492">
    <property type="entry name" value="HAD_2"/>
</dbReference>
<dbReference type="RefSeq" id="WP_353330852.1">
    <property type="nucleotide sequence ID" value="NZ_AP028055.1"/>
</dbReference>
<dbReference type="InterPro" id="IPR006439">
    <property type="entry name" value="HAD-SF_hydro_IA"/>
</dbReference>
<gene>
    <name evidence="1" type="ORF">BSYN_21990</name>
</gene>
<reference evidence="1 2" key="1">
    <citation type="submission" date="2023-04" db="EMBL/GenBank/DDBJ databases">
        <title>Draft genome sequence of acteroides sedimenti strain YN3PY1.</title>
        <authorList>
            <person name="Yoshida N."/>
        </authorList>
    </citation>
    <scope>NUCLEOTIDE SEQUENCE [LARGE SCALE GENOMIC DNA]</scope>
    <source>
        <strain evidence="1 2">YN3PY1</strain>
    </source>
</reference>
<dbReference type="SUPFAM" id="SSF56784">
    <property type="entry name" value="HAD-like"/>
    <property type="match status" value="1"/>
</dbReference>
<dbReference type="Pfam" id="PF13419">
    <property type="entry name" value="HAD_2"/>
    <property type="match status" value="1"/>
</dbReference>
<dbReference type="Gene3D" id="3.40.50.1000">
    <property type="entry name" value="HAD superfamily/HAD-like"/>
    <property type="match status" value="1"/>
</dbReference>
<dbReference type="PANTHER" id="PTHR43434:SF20">
    <property type="entry name" value="5'-NUCLEOTIDASE"/>
    <property type="match status" value="1"/>
</dbReference>
<dbReference type="InterPro" id="IPR050155">
    <property type="entry name" value="HAD-like_hydrolase_sf"/>
</dbReference>
<evidence type="ECO:0000313" key="1">
    <source>
        <dbReference type="EMBL" id="BEG99934.1"/>
    </source>
</evidence>
<dbReference type="Proteomes" id="UP001496674">
    <property type="component" value="Chromosome"/>
</dbReference>
<dbReference type="InterPro" id="IPR036412">
    <property type="entry name" value="HAD-like_sf"/>
</dbReference>
<evidence type="ECO:0000313" key="2">
    <source>
        <dbReference type="Proteomes" id="UP001496674"/>
    </source>
</evidence>
<dbReference type="PANTHER" id="PTHR43434">
    <property type="entry name" value="PHOSPHOGLYCOLATE PHOSPHATASE"/>
    <property type="match status" value="1"/>
</dbReference>
<protein>
    <submittedName>
        <fullName evidence="1">Phosphoglycolate phosphatase</fullName>
    </submittedName>
</protein>
<organism evidence="1 2">
    <name type="scientific">Bacteroides sedimenti</name>
    <dbReference type="NCBI Taxonomy" id="2136147"/>
    <lineage>
        <taxon>Bacteria</taxon>
        <taxon>Pseudomonadati</taxon>
        <taxon>Bacteroidota</taxon>
        <taxon>Bacteroidia</taxon>
        <taxon>Bacteroidales</taxon>
        <taxon>Bacteroidaceae</taxon>
        <taxon>Bacteroides</taxon>
    </lineage>
</organism>
<dbReference type="InterPro" id="IPR023214">
    <property type="entry name" value="HAD_sf"/>
</dbReference>
<dbReference type="CDD" id="cd04302">
    <property type="entry name" value="HAD_5NT"/>
    <property type="match status" value="1"/>
</dbReference>
<dbReference type="InterPro" id="IPR023198">
    <property type="entry name" value="PGP-like_dom2"/>
</dbReference>
<accession>A0ABN6Z6U8</accession>
<dbReference type="EMBL" id="AP028055">
    <property type="protein sequence ID" value="BEG99934.1"/>
    <property type="molecule type" value="Genomic_DNA"/>
</dbReference>
<dbReference type="NCBIfam" id="TIGR01549">
    <property type="entry name" value="HAD-SF-IA-v1"/>
    <property type="match status" value="1"/>
</dbReference>